<dbReference type="Proteomes" id="UP001187192">
    <property type="component" value="Unassembled WGS sequence"/>
</dbReference>
<accession>A0AA87YT57</accession>
<evidence type="ECO:0000313" key="1">
    <source>
        <dbReference type="EMBL" id="GMN22297.1"/>
    </source>
</evidence>
<dbReference type="EMBL" id="BTGU01002819">
    <property type="protein sequence ID" value="GMN22297.1"/>
    <property type="molecule type" value="Genomic_DNA"/>
</dbReference>
<name>A0AA87YT57_FICCA</name>
<evidence type="ECO:0000313" key="2">
    <source>
        <dbReference type="Proteomes" id="UP001187192"/>
    </source>
</evidence>
<proteinExistence type="predicted"/>
<keyword evidence="2" id="KW-1185">Reference proteome</keyword>
<gene>
    <name evidence="1" type="ORF">TIFTF001_043491</name>
</gene>
<protein>
    <submittedName>
        <fullName evidence="1">Uncharacterized protein</fullName>
    </submittedName>
</protein>
<comment type="caution">
    <text evidence="1">The sequence shown here is derived from an EMBL/GenBank/DDBJ whole genome shotgun (WGS) entry which is preliminary data.</text>
</comment>
<organism evidence="1 2">
    <name type="scientific">Ficus carica</name>
    <name type="common">Common fig</name>
    <dbReference type="NCBI Taxonomy" id="3494"/>
    <lineage>
        <taxon>Eukaryota</taxon>
        <taxon>Viridiplantae</taxon>
        <taxon>Streptophyta</taxon>
        <taxon>Embryophyta</taxon>
        <taxon>Tracheophyta</taxon>
        <taxon>Spermatophyta</taxon>
        <taxon>Magnoliopsida</taxon>
        <taxon>eudicotyledons</taxon>
        <taxon>Gunneridae</taxon>
        <taxon>Pentapetalae</taxon>
        <taxon>rosids</taxon>
        <taxon>fabids</taxon>
        <taxon>Rosales</taxon>
        <taxon>Moraceae</taxon>
        <taxon>Ficeae</taxon>
        <taxon>Ficus</taxon>
    </lineage>
</organism>
<sequence>MDKEKKTPGSQTWKLKFSQDGVFKFVALLKAIHAGTSMSPMPVRCIS</sequence>
<dbReference type="AlphaFoldDB" id="A0AA87YT57"/>
<reference evidence="1" key="1">
    <citation type="submission" date="2023-07" db="EMBL/GenBank/DDBJ databases">
        <title>draft genome sequence of fig (Ficus carica).</title>
        <authorList>
            <person name="Takahashi T."/>
            <person name="Nishimura K."/>
        </authorList>
    </citation>
    <scope>NUCLEOTIDE SEQUENCE</scope>
</reference>